<dbReference type="Pfam" id="PF00069">
    <property type="entry name" value="Pkinase"/>
    <property type="match status" value="1"/>
</dbReference>
<dbReference type="GO" id="GO:0005524">
    <property type="term" value="F:ATP binding"/>
    <property type="evidence" value="ECO:0007669"/>
    <property type="project" value="InterPro"/>
</dbReference>
<dbReference type="PANTHER" id="PTHR24359">
    <property type="entry name" value="SERINE/THREONINE-PROTEIN KINASE SBK1"/>
    <property type="match status" value="1"/>
</dbReference>
<evidence type="ECO:0000313" key="3">
    <source>
        <dbReference type="WBParaSite" id="nRc.2.0.1.t35118-RA"/>
    </source>
</evidence>
<dbReference type="AlphaFoldDB" id="A0A915KB21"/>
<reference evidence="3" key="1">
    <citation type="submission" date="2022-11" db="UniProtKB">
        <authorList>
            <consortium name="WormBaseParasite"/>
        </authorList>
    </citation>
    <scope>IDENTIFICATION</scope>
</reference>
<dbReference type="GO" id="GO:0004674">
    <property type="term" value="F:protein serine/threonine kinase activity"/>
    <property type="evidence" value="ECO:0007669"/>
    <property type="project" value="TreeGrafter"/>
</dbReference>
<accession>A0A915KB21</accession>
<dbReference type="Gene3D" id="1.10.510.10">
    <property type="entry name" value="Transferase(Phosphotransferase) domain 1"/>
    <property type="match status" value="1"/>
</dbReference>
<dbReference type="SUPFAM" id="SSF56112">
    <property type="entry name" value="Protein kinase-like (PK-like)"/>
    <property type="match status" value="1"/>
</dbReference>
<dbReference type="PROSITE" id="PS50011">
    <property type="entry name" value="PROTEIN_KINASE_DOM"/>
    <property type="match status" value="1"/>
</dbReference>
<evidence type="ECO:0000259" key="1">
    <source>
        <dbReference type="PROSITE" id="PS50011"/>
    </source>
</evidence>
<dbReference type="InterPro" id="IPR011009">
    <property type="entry name" value="Kinase-like_dom_sf"/>
</dbReference>
<evidence type="ECO:0000313" key="2">
    <source>
        <dbReference type="Proteomes" id="UP000887565"/>
    </source>
</evidence>
<protein>
    <submittedName>
        <fullName evidence="3">Protein kinase domain-containing protein</fullName>
    </submittedName>
</protein>
<organism evidence="2 3">
    <name type="scientific">Romanomermis culicivorax</name>
    <name type="common">Nematode worm</name>
    <dbReference type="NCBI Taxonomy" id="13658"/>
    <lineage>
        <taxon>Eukaryota</taxon>
        <taxon>Metazoa</taxon>
        <taxon>Ecdysozoa</taxon>
        <taxon>Nematoda</taxon>
        <taxon>Enoplea</taxon>
        <taxon>Dorylaimia</taxon>
        <taxon>Mermithida</taxon>
        <taxon>Mermithoidea</taxon>
        <taxon>Mermithidae</taxon>
        <taxon>Romanomermis</taxon>
    </lineage>
</organism>
<keyword evidence="2" id="KW-1185">Reference proteome</keyword>
<dbReference type="InterPro" id="IPR000719">
    <property type="entry name" value="Prot_kinase_dom"/>
</dbReference>
<dbReference type="Proteomes" id="UP000887565">
    <property type="component" value="Unplaced"/>
</dbReference>
<sequence length="388" mass="44306">MPQSRRSSLYVRKASTFTAPIRELELHETYNSLKSLTIQEATAAAALNAGLPPAVAANGSNVGGRFGVCVFEAEDRKNKTKIALKIFQKKAVKQVDFFREYNYSYFLSPHPNIVETYEGVYTTKESYFFVQEFCPLGNLENITATYAAANSYIEESQVRLIIGQLISALEFLHCETLVHRNVCAKSILVFSLDFSRVKLSNFGSARKEGTIVKHTRSNNLYDPPEICDTLKNEAYGVDYATDIWATGILIFYLLRSRYPWSKATFTCKPYYEWEQWQKRKSAQLPPKWVRFSEKALKLFKRTLEVKAKNRCSAKGVKKFLNFKWLKEIKSSNSVDPLIFVDDSSEVTKSRSNSDINKRRKKKSVLQQWIAATISTMTEISEQVVSATE</sequence>
<name>A0A915KB21_ROMCU</name>
<dbReference type="WBParaSite" id="nRc.2.0.1.t35118-RA">
    <property type="protein sequence ID" value="nRc.2.0.1.t35118-RA"/>
    <property type="gene ID" value="nRc.2.0.1.g35118"/>
</dbReference>
<feature type="domain" description="Protein kinase" evidence="1">
    <location>
        <begin position="56"/>
        <end position="325"/>
    </location>
</feature>
<dbReference type="OMA" id="EDYYVMI"/>
<proteinExistence type="predicted"/>
<dbReference type="PANTHER" id="PTHR24359:SF1">
    <property type="entry name" value="INHIBITOR OF NUCLEAR FACTOR KAPPA-B KINASE EPSILON SUBUNIT HOMOLOG 1-RELATED"/>
    <property type="match status" value="1"/>
</dbReference>